<dbReference type="PANTHER" id="PTHR18901">
    <property type="entry name" value="2-DEOXYGLUCOSE-6-PHOSPHATE PHOSPHATASE 2"/>
    <property type="match status" value="1"/>
</dbReference>
<dbReference type="Gene3D" id="1.10.150.240">
    <property type="entry name" value="Putative phosphatase, domain 2"/>
    <property type="match status" value="1"/>
</dbReference>
<reference evidence="1 2" key="1">
    <citation type="submission" date="2024-03" db="EMBL/GenBank/DDBJ databases">
        <title>Human intestinal bacterial collection.</title>
        <authorList>
            <person name="Pauvert C."/>
            <person name="Hitch T.C.A."/>
            <person name="Clavel T."/>
        </authorList>
    </citation>
    <scope>NUCLEOTIDE SEQUENCE [LARGE SCALE GENOMIC DNA]</scope>
    <source>
        <strain evidence="1 2">CLA-AA-H185</strain>
    </source>
</reference>
<dbReference type="EMBL" id="JBBMEX010000003">
    <property type="protein sequence ID" value="MEQ2557014.1"/>
    <property type="molecule type" value="Genomic_DNA"/>
</dbReference>
<evidence type="ECO:0000313" key="1">
    <source>
        <dbReference type="EMBL" id="MEQ2557014.1"/>
    </source>
</evidence>
<sequence length="216" mass="24562">MIKAVIFDMDGVLIDTEKYYIQLGMDITKEMGYEIPREVFLSMRSLNRKFSKPMLLEKYGEDFDFEYFHAERRKRLRAILESRGIEKKPGVDEVLSILKREGLQTAVATATDMERASSYLSQIGVLEKFDRILSVSNVKNGKPMPDVYLEACRQLEKEPSECIAVEDSPVGVRSAYAAGLRVVMVPDLTQPEEEIQPFLSGVAQRLPEVAEYAKIL</sequence>
<name>A0ABV1HBC2_9FIRM</name>
<accession>A0ABV1HBC2</accession>
<gene>
    <name evidence="1" type="ORF">WMO43_03840</name>
</gene>
<dbReference type="InterPro" id="IPR023214">
    <property type="entry name" value="HAD_sf"/>
</dbReference>
<dbReference type="SFLD" id="SFLDG01135">
    <property type="entry name" value="C1.5.6:_HAD__Beta-PGM__Phospha"/>
    <property type="match status" value="1"/>
</dbReference>
<keyword evidence="2" id="KW-1185">Reference proteome</keyword>
<dbReference type="PANTHER" id="PTHR18901:SF38">
    <property type="entry name" value="PSEUDOURIDINE-5'-PHOSPHATASE"/>
    <property type="match status" value="1"/>
</dbReference>
<dbReference type="Proteomes" id="UP001454489">
    <property type="component" value="Unassembled WGS sequence"/>
</dbReference>
<dbReference type="SUPFAM" id="SSF56784">
    <property type="entry name" value="HAD-like"/>
    <property type="match status" value="1"/>
</dbReference>
<dbReference type="PRINTS" id="PR00413">
    <property type="entry name" value="HADHALOGNASE"/>
</dbReference>
<dbReference type="InterPro" id="IPR006439">
    <property type="entry name" value="HAD-SF_hydro_IA"/>
</dbReference>
<dbReference type="RefSeq" id="WP_353530112.1">
    <property type="nucleotide sequence ID" value="NZ_JBBMEX010000003.1"/>
</dbReference>
<dbReference type="Pfam" id="PF13419">
    <property type="entry name" value="HAD_2"/>
    <property type="match status" value="1"/>
</dbReference>
<proteinExistence type="predicted"/>
<dbReference type="Gene3D" id="3.40.50.1000">
    <property type="entry name" value="HAD superfamily/HAD-like"/>
    <property type="match status" value="1"/>
</dbReference>
<dbReference type="NCBIfam" id="TIGR01509">
    <property type="entry name" value="HAD-SF-IA-v3"/>
    <property type="match status" value="1"/>
</dbReference>
<dbReference type="InterPro" id="IPR036412">
    <property type="entry name" value="HAD-like_sf"/>
</dbReference>
<organism evidence="1 2">
    <name type="scientific">Maccoyibacter intestinihominis</name>
    <dbReference type="NCBI Taxonomy" id="3133499"/>
    <lineage>
        <taxon>Bacteria</taxon>
        <taxon>Bacillati</taxon>
        <taxon>Bacillota</taxon>
        <taxon>Clostridia</taxon>
        <taxon>Lachnospirales</taxon>
        <taxon>Lachnospiraceae</taxon>
        <taxon>Maccoyibacter</taxon>
    </lineage>
</organism>
<comment type="caution">
    <text evidence="1">The sequence shown here is derived from an EMBL/GenBank/DDBJ whole genome shotgun (WGS) entry which is preliminary data.</text>
</comment>
<dbReference type="InterPro" id="IPR023198">
    <property type="entry name" value="PGP-like_dom2"/>
</dbReference>
<dbReference type="InterPro" id="IPR041492">
    <property type="entry name" value="HAD_2"/>
</dbReference>
<dbReference type="CDD" id="cd07505">
    <property type="entry name" value="HAD_BPGM-like"/>
    <property type="match status" value="1"/>
</dbReference>
<dbReference type="SFLD" id="SFLDG01129">
    <property type="entry name" value="C1.5:_HAD__Beta-PGM__Phosphata"/>
    <property type="match status" value="1"/>
</dbReference>
<evidence type="ECO:0000313" key="2">
    <source>
        <dbReference type="Proteomes" id="UP001454489"/>
    </source>
</evidence>
<dbReference type="SFLD" id="SFLDS00003">
    <property type="entry name" value="Haloacid_Dehalogenase"/>
    <property type="match status" value="1"/>
</dbReference>
<protein>
    <submittedName>
        <fullName evidence="1">HAD family phosphatase</fullName>
    </submittedName>
</protein>